<keyword evidence="6 10" id="KW-0547">Nucleotide-binding</keyword>
<evidence type="ECO:0000256" key="11">
    <source>
        <dbReference type="RuleBase" id="RU003783"/>
    </source>
</evidence>
<name>N0E4M6_9MICO</name>
<proteinExistence type="inferred from homology"/>
<evidence type="ECO:0000256" key="6">
    <source>
        <dbReference type="ARBA" id="ARBA00022741"/>
    </source>
</evidence>
<keyword evidence="8 10" id="KW-0460">Magnesium</keyword>
<dbReference type="InterPro" id="IPR018022">
    <property type="entry name" value="IPT"/>
</dbReference>
<evidence type="ECO:0000256" key="7">
    <source>
        <dbReference type="ARBA" id="ARBA00022840"/>
    </source>
</evidence>
<feature type="binding site" evidence="10">
    <location>
        <begin position="30"/>
        <end position="37"/>
    </location>
    <ligand>
        <name>ATP</name>
        <dbReference type="ChEBI" id="CHEBI:30616"/>
    </ligand>
</feature>
<dbReference type="GO" id="GO:0005524">
    <property type="term" value="F:ATP binding"/>
    <property type="evidence" value="ECO:0007669"/>
    <property type="project" value="UniProtKB-UniRule"/>
</dbReference>
<organism evidence="14 15">
    <name type="scientific">Phycicoccus elongatus Lp2</name>
    <dbReference type="NCBI Taxonomy" id="1193181"/>
    <lineage>
        <taxon>Bacteria</taxon>
        <taxon>Bacillati</taxon>
        <taxon>Actinomycetota</taxon>
        <taxon>Actinomycetes</taxon>
        <taxon>Micrococcales</taxon>
        <taxon>Intrasporangiaceae</taxon>
        <taxon>Phycicoccus</taxon>
    </lineage>
</organism>
<dbReference type="HOGENOM" id="CLU_032616_0_1_11"/>
<evidence type="ECO:0000256" key="4">
    <source>
        <dbReference type="ARBA" id="ARBA00022679"/>
    </source>
</evidence>
<protein>
    <recommendedName>
        <fullName evidence="10">tRNA dimethylallyltransferase</fullName>
        <ecNumber evidence="10">2.5.1.75</ecNumber>
    </recommendedName>
    <alternativeName>
        <fullName evidence="10">Dimethylallyl diphosphate:tRNA dimethylallyltransferase</fullName>
        <shortName evidence="10">DMAPP:tRNA dimethylallyltransferase</shortName>
        <shortName evidence="10">DMATase</shortName>
    </alternativeName>
    <alternativeName>
        <fullName evidence="10">Isopentenyl-diphosphate:tRNA isopentenyltransferase</fullName>
        <shortName evidence="10">IPP transferase</shortName>
        <shortName evidence="10">IPPT</shortName>
        <shortName evidence="10">IPTase</shortName>
    </alternativeName>
</protein>
<evidence type="ECO:0000256" key="2">
    <source>
        <dbReference type="ARBA" id="ARBA00003213"/>
    </source>
</evidence>
<dbReference type="HAMAP" id="MF_00185">
    <property type="entry name" value="IPP_trans"/>
    <property type="match status" value="1"/>
</dbReference>
<comment type="function">
    <text evidence="2 10 12">Catalyzes the transfer of a dimethylallyl group onto the adenine at position 37 in tRNAs that read codons beginning with uridine, leading to the formation of N6-(dimethylallyl)adenosine (i(6)A).</text>
</comment>
<comment type="similarity">
    <text evidence="3 10 13">Belongs to the IPP transferase family.</text>
</comment>
<dbReference type="Gene3D" id="3.40.50.300">
    <property type="entry name" value="P-loop containing nucleotide triphosphate hydrolases"/>
    <property type="match status" value="1"/>
</dbReference>
<feature type="site" description="Interaction with substrate tRNA" evidence="10">
    <location>
        <position position="142"/>
    </location>
</feature>
<keyword evidence="7 10" id="KW-0067">ATP-binding</keyword>
<evidence type="ECO:0000256" key="12">
    <source>
        <dbReference type="RuleBase" id="RU003784"/>
    </source>
</evidence>
<evidence type="ECO:0000256" key="10">
    <source>
        <dbReference type="HAMAP-Rule" id="MF_00185"/>
    </source>
</evidence>
<comment type="cofactor">
    <cofactor evidence="1 10">
        <name>Mg(2+)</name>
        <dbReference type="ChEBI" id="CHEBI:18420"/>
    </cofactor>
</comment>
<dbReference type="InterPro" id="IPR027417">
    <property type="entry name" value="P-loop_NTPase"/>
</dbReference>
<dbReference type="GO" id="GO:0052381">
    <property type="term" value="F:tRNA dimethylallyltransferase activity"/>
    <property type="evidence" value="ECO:0007669"/>
    <property type="project" value="UniProtKB-UniRule"/>
</dbReference>
<gene>
    <name evidence="10 14" type="primary">miaA</name>
    <name evidence="14" type="ORF">BN10_680036</name>
</gene>
<comment type="catalytic activity">
    <reaction evidence="9 10 11">
        <text>adenosine(37) in tRNA + dimethylallyl diphosphate = N(6)-dimethylallyladenosine(37) in tRNA + diphosphate</text>
        <dbReference type="Rhea" id="RHEA:26482"/>
        <dbReference type="Rhea" id="RHEA-COMP:10162"/>
        <dbReference type="Rhea" id="RHEA-COMP:10375"/>
        <dbReference type="ChEBI" id="CHEBI:33019"/>
        <dbReference type="ChEBI" id="CHEBI:57623"/>
        <dbReference type="ChEBI" id="CHEBI:74411"/>
        <dbReference type="ChEBI" id="CHEBI:74415"/>
        <dbReference type="EC" id="2.5.1.75"/>
    </reaction>
</comment>
<evidence type="ECO:0000256" key="1">
    <source>
        <dbReference type="ARBA" id="ARBA00001946"/>
    </source>
</evidence>
<sequence length="330" mass="35582">MSTGTPSATTTTARTTSLPTDARPVLAVVGATGTGKSELGVRLAEALGGEVVNADAMQLYRGMDIGTAKLTQTERRGIPHHQLDVLDVTEEASVAAYQSAARADLAAVRGRGRVPILVGGSGLYVRAALDHLIIPPTDAVVRERWEAEATDRGTPAVYAVLRARDPQAAAAIEPGNTRRIVRALEVIELTGQPFSATMPRREFVTPTLLVGLRAERAVLDERLGERVHRMWAHGLVEEVAALAERGLREGRTARTAIGYAQALAQVDGALTAEQAREETTTATRRFVRRQESWFRPDDRILWFDTTDPDVGLMAATTGVISQWTAMTDNG</sequence>
<dbReference type="Proteomes" id="UP000013167">
    <property type="component" value="Unassembled WGS sequence"/>
</dbReference>
<evidence type="ECO:0000256" key="8">
    <source>
        <dbReference type="ARBA" id="ARBA00022842"/>
    </source>
</evidence>
<evidence type="ECO:0000313" key="15">
    <source>
        <dbReference type="Proteomes" id="UP000013167"/>
    </source>
</evidence>
<keyword evidence="4 10" id="KW-0808">Transferase</keyword>
<dbReference type="AlphaFoldDB" id="N0E4M6"/>
<comment type="caution">
    <text evidence="14">The sequence shown here is derived from an EMBL/GenBank/DDBJ whole genome shotgun (WGS) entry which is preliminary data.</text>
</comment>
<accession>N0E4M6</accession>
<dbReference type="EC" id="2.5.1.75" evidence="10"/>
<dbReference type="eggNOG" id="COG0324">
    <property type="taxonomic scope" value="Bacteria"/>
</dbReference>
<dbReference type="Gene3D" id="1.10.20.140">
    <property type="match status" value="1"/>
</dbReference>
<evidence type="ECO:0000313" key="14">
    <source>
        <dbReference type="EMBL" id="CCH70810.1"/>
    </source>
</evidence>
<reference evidence="14" key="1">
    <citation type="submission" date="2012-05" db="EMBL/GenBank/DDBJ databases">
        <authorList>
            <person name="McIlroy S."/>
        </authorList>
    </citation>
    <scope>NUCLEOTIDE SEQUENCE</scope>
    <source>
        <strain evidence="14">Lp2</strain>
    </source>
</reference>
<evidence type="ECO:0000256" key="3">
    <source>
        <dbReference type="ARBA" id="ARBA00005842"/>
    </source>
</evidence>
<evidence type="ECO:0000256" key="9">
    <source>
        <dbReference type="ARBA" id="ARBA00049563"/>
    </source>
</evidence>
<dbReference type="PANTHER" id="PTHR11088">
    <property type="entry name" value="TRNA DIMETHYLALLYLTRANSFERASE"/>
    <property type="match status" value="1"/>
</dbReference>
<dbReference type="InterPro" id="IPR039657">
    <property type="entry name" value="Dimethylallyltransferase"/>
</dbReference>
<dbReference type="Pfam" id="PF01715">
    <property type="entry name" value="IPPT"/>
    <property type="match status" value="1"/>
</dbReference>
<feature type="site" description="Interaction with substrate tRNA" evidence="10">
    <location>
        <position position="121"/>
    </location>
</feature>
<dbReference type="FunFam" id="1.10.20.140:FF:000001">
    <property type="entry name" value="tRNA dimethylallyltransferase"/>
    <property type="match status" value="1"/>
</dbReference>
<evidence type="ECO:0000256" key="5">
    <source>
        <dbReference type="ARBA" id="ARBA00022694"/>
    </source>
</evidence>
<evidence type="ECO:0000256" key="13">
    <source>
        <dbReference type="RuleBase" id="RU003785"/>
    </source>
</evidence>
<dbReference type="EMBL" id="CAIZ01000139">
    <property type="protein sequence ID" value="CCH70810.1"/>
    <property type="molecule type" value="Genomic_DNA"/>
</dbReference>
<comment type="caution">
    <text evidence="10">Lacks conserved residue(s) required for the propagation of feature annotation.</text>
</comment>
<feature type="binding site" evidence="10">
    <location>
        <begin position="32"/>
        <end position="37"/>
    </location>
    <ligand>
        <name>substrate</name>
    </ligand>
</feature>
<dbReference type="STRING" id="1193181.BN10_680036"/>
<keyword evidence="15" id="KW-1185">Reference proteome</keyword>
<keyword evidence="5 10" id="KW-0819">tRNA processing</keyword>
<dbReference type="PANTHER" id="PTHR11088:SF60">
    <property type="entry name" value="TRNA DIMETHYLALLYLTRANSFERASE"/>
    <property type="match status" value="1"/>
</dbReference>
<dbReference type="SUPFAM" id="SSF52540">
    <property type="entry name" value="P-loop containing nucleoside triphosphate hydrolases"/>
    <property type="match status" value="2"/>
</dbReference>
<comment type="subunit">
    <text evidence="10">Monomer.</text>
</comment>
<dbReference type="NCBIfam" id="TIGR00174">
    <property type="entry name" value="miaA"/>
    <property type="match status" value="1"/>
</dbReference>
<dbReference type="GO" id="GO:0006400">
    <property type="term" value="P:tRNA modification"/>
    <property type="evidence" value="ECO:0007669"/>
    <property type="project" value="TreeGrafter"/>
</dbReference>
<reference evidence="14" key="2">
    <citation type="journal article" date="2013" name="ISME J.">
        <title>A metabolic model for members of the genus Tetrasphaera involved in enhanced biological phosphorus removal.</title>
        <authorList>
            <person name="Kristiansen R."/>
            <person name="Nguyen H.T.T."/>
            <person name="Saunders A.M."/>
            <person name="Nielsen J.L."/>
            <person name="Wimmer R."/>
            <person name="Le V.Q."/>
            <person name="McIlroy S.J."/>
            <person name="Petrovski S."/>
            <person name="Seviour R.J."/>
            <person name="Calteau A."/>
            <person name="Nielsen K.L."/>
            <person name="Nielsen P.H."/>
        </authorList>
    </citation>
    <scope>NUCLEOTIDE SEQUENCE [LARGE SCALE GENOMIC DNA]</scope>
    <source>
        <strain evidence="14">Lp2</strain>
    </source>
</reference>